<keyword evidence="3 5" id="KW-1133">Transmembrane helix</keyword>
<protein>
    <submittedName>
        <fullName evidence="7">CynX/NimT family MFS transporter</fullName>
    </submittedName>
</protein>
<feature type="transmembrane region" description="Helical" evidence="5">
    <location>
        <begin position="139"/>
        <end position="162"/>
    </location>
</feature>
<evidence type="ECO:0000313" key="8">
    <source>
        <dbReference type="Proteomes" id="UP001597145"/>
    </source>
</evidence>
<feature type="transmembrane region" description="Helical" evidence="5">
    <location>
        <begin position="168"/>
        <end position="187"/>
    </location>
</feature>
<evidence type="ECO:0000259" key="6">
    <source>
        <dbReference type="PROSITE" id="PS50850"/>
    </source>
</evidence>
<feature type="transmembrane region" description="Helical" evidence="5">
    <location>
        <begin position="246"/>
        <end position="266"/>
    </location>
</feature>
<evidence type="ECO:0000256" key="1">
    <source>
        <dbReference type="ARBA" id="ARBA00004651"/>
    </source>
</evidence>
<dbReference type="InterPro" id="IPR036259">
    <property type="entry name" value="MFS_trans_sf"/>
</dbReference>
<dbReference type="Pfam" id="PF07690">
    <property type="entry name" value="MFS_1"/>
    <property type="match status" value="1"/>
</dbReference>
<sequence length="406" mass="41050">MTARVEERAPRTGWLLAAAIVLVAANLRPAVVGVAPLLSEIQVSEGLSATAAGVLTALPVLCFGLLAPAAPRLSRRFGIERTLLLALVVLCVGFAVRTLSPVAALFVGTVVAGSAIAIGNVLLPGLIKRDFPHRTGVMTGLYTMAISAGGGLAAGITVPVAQAAGLDWRAALGTWGVFAALAAVCWLPQARRAGRPVAVRGPGVGGLWRQPLAWQVTGLMGFQSFGFYASTAWLPAVFVDRGHDPVAAGWLLSLASIVGVGGSMAAPVLATRLPRQRLLAAGIAVLAALGLLGVLLVPGAEIVSMVLLGAAQGAALGLSLTLMALRSPDAAHAAQLSGMAQSVGYLVAAVGPFAVGALHDLTGAWTVPFLLLFAALAVQGTAGVLAGRDKVLRSSTPAERDVAPVA</sequence>
<keyword evidence="8" id="KW-1185">Reference proteome</keyword>
<comment type="subcellular location">
    <subcellularLocation>
        <location evidence="1">Cell membrane</location>
        <topology evidence="1">Multi-pass membrane protein</topology>
    </subcellularLocation>
</comment>
<feature type="transmembrane region" description="Helical" evidence="5">
    <location>
        <begin position="278"/>
        <end position="296"/>
    </location>
</feature>
<feature type="transmembrane region" description="Helical" evidence="5">
    <location>
        <begin position="82"/>
        <end position="99"/>
    </location>
</feature>
<evidence type="ECO:0000256" key="3">
    <source>
        <dbReference type="ARBA" id="ARBA00022989"/>
    </source>
</evidence>
<feature type="transmembrane region" description="Helical" evidence="5">
    <location>
        <begin position="212"/>
        <end position="234"/>
    </location>
</feature>
<reference evidence="8" key="1">
    <citation type="journal article" date="2019" name="Int. J. Syst. Evol. Microbiol.">
        <title>The Global Catalogue of Microorganisms (GCM) 10K type strain sequencing project: providing services to taxonomists for standard genome sequencing and annotation.</title>
        <authorList>
            <consortium name="The Broad Institute Genomics Platform"/>
            <consortium name="The Broad Institute Genome Sequencing Center for Infectious Disease"/>
            <person name="Wu L."/>
            <person name="Ma J."/>
        </authorList>
    </citation>
    <scope>NUCLEOTIDE SEQUENCE [LARGE SCALE GENOMIC DNA]</scope>
    <source>
        <strain evidence="8">JCM 12165</strain>
    </source>
</reference>
<dbReference type="SUPFAM" id="SSF103473">
    <property type="entry name" value="MFS general substrate transporter"/>
    <property type="match status" value="1"/>
</dbReference>
<keyword evidence="4 5" id="KW-0472">Membrane</keyword>
<dbReference type="InterPro" id="IPR011701">
    <property type="entry name" value="MFS"/>
</dbReference>
<dbReference type="CDD" id="cd17339">
    <property type="entry name" value="MFS_NIMT_CynX_like"/>
    <property type="match status" value="1"/>
</dbReference>
<dbReference type="InterPro" id="IPR020846">
    <property type="entry name" value="MFS_dom"/>
</dbReference>
<accession>A0ABW4FGA3</accession>
<dbReference type="Proteomes" id="UP001597145">
    <property type="component" value="Unassembled WGS sequence"/>
</dbReference>
<evidence type="ECO:0000256" key="2">
    <source>
        <dbReference type="ARBA" id="ARBA00022692"/>
    </source>
</evidence>
<evidence type="ECO:0000256" key="4">
    <source>
        <dbReference type="ARBA" id="ARBA00023136"/>
    </source>
</evidence>
<feature type="transmembrane region" description="Helical" evidence="5">
    <location>
        <begin position="365"/>
        <end position="386"/>
    </location>
</feature>
<gene>
    <name evidence="7" type="ORF">ACFSCY_07400</name>
</gene>
<organism evidence="7 8">
    <name type="scientific">Pseudonocardia aurantiaca</name>
    <dbReference type="NCBI Taxonomy" id="75290"/>
    <lineage>
        <taxon>Bacteria</taxon>
        <taxon>Bacillati</taxon>
        <taxon>Actinomycetota</taxon>
        <taxon>Actinomycetes</taxon>
        <taxon>Pseudonocardiales</taxon>
        <taxon>Pseudonocardiaceae</taxon>
        <taxon>Pseudonocardia</taxon>
    </lineage>
</organism>
<dbReference type="PROSITE" id="PS50850">
    <property type="entry name" value="MFS"/>
    <property type="match status" value="1"/>
</dbReference>
<feature type="transmembrane region" description="Helical" evidence="5">
    <location>
        <begin position="105"/>
        <end position="127"/>
    </location>
</feature>
<keyword evidence="2 5" id="KW-0812">Transmembrane</keyword>
<dbReference type="InterPro" id="IPR052524">
    <property type="entry name" value="MFS_Cyanate_Porter"/>
</dbReference>
<feature type="domain" description="Major facilitator superfamily (MFS) profile" evidence="6">
    <location>
        <begin position="14"/>
        <end position="392"/>
    </location>
</feature>
<dbReference type="PANTHER" id="PTHR23523:SF2">
    <property type="entry name" value="2-NITROIMIDAZOLE TRANSPORTER"/>
    <property type="match status" value="1"/>
</dbReference>
<feature type="transmembrane region" description="Helical" evidence="5">
    <location>
        <begin position="337"/>
        <end position="359"/>
    </location>
</feature>
<evidence type="ECO:0000313" key="7">
    <source>
        <dbReference type="EMBL" id="MFD1529264.1"/>
    </source>
</evidence>
<dbReference type="RefSeq" id="WP_343975451.1">
    <property type="nucleotide sequence ID" value="NZ_BAAAJG010000008.1"/>
</dbReference>
<dbReference type="EMBL" id="JBHUCP010000004">
    <property type="protein sequence ID" value="MFD1529264.1"/>
    <property type="molecule type" value="Genomic_DNA"/>
</dbReference>
<proteinExistence type="predicted"/>
<dbReference type="PANTHER" id="PTHR23523">
    <property type="match status" value="1"/>
</dbReference>
<name>A0ABW4FGA3_9PSEU</name>
<evidence type="ECO:0000256" key="5">
    <source>
        <dbReference type="SAM" id="Phobius"/>
    </source>
</evidence>
<feature type="transmembrane region" description="Helical" evidence="5">
    <location>
        <begin position="51"/>
        <end position="70"/>
    </location>
</feature>
<dbReference type="Gene3D" id="1.20.1250.20">
    <property type="entry name" value="MFS general substrate transporter like domains"/>
    <property type="match status" value="1"/>
</dbReference>
<feature type="transmembrane region" description="Helical" evidence="5">
    <location>
        <begin position="12"/>
        <end position="31"/>
    </location>
</feature>
<comment type="caution">
    <text evidence="7">The sequence shown here is derived from an EMBL/GenBank/DDBJ whole genome shotgun (WGS) entry which is preliminary data.</text>
</comment>
<feature type="transmembrane region" description="Helical" evidence="5">
    <location>
        <begin position="302"/>
        <end position="325"/>
    </location>
</feature>